<evidence type="ECO:0000256" key="1">
    <source>
        <dbReference type="ARBA" id="ARBA00017922"/>
    </source>
</evidence>
<dbReference type="InterPro" id="IPR047937">
    <property type="entry name" value="Eex_IncN-like"/>
</dbReference>
<sequence>MKKFIYVFSLAFLLAGCNNNEPTRTVADFKADKEQRNAVLAACKNNPGEKSLTPNCVNADQAETEIMNARRGFTPLKPVKF</sequence>
<evidence type="ECO:0000313" key="3">
    <source>
        <dbReference type="EMBL" id="CAD0354286.1"/>
    </source>
</evidence>
<dbReference type="PROSITE" id="PS51257">
    <property type="entry name" value="PROKAR_LIPOPROTEIN"/>
    <property type="match status" value="1"/>
</dbReference>
<keyword evidence="2" id="KW-0732">Signal</keyword>
<dbReference type="EMBL" id="LR828253">
    <property type="protein sequence ID" value="CAD0354286.1"/>
    <property type="molecule type" value="Genomic_DNA"/>
</dbReference>
<accession>A0A1L5XLR6</accession>
<gene>
    <name evidence="3" type="ORF">CFBP8129_39320</name>
</gene>
<reference evidence="3" key="1">
    <citation type="submission" date="2020-07" db="EMBL/GenBank/DDBJ databases">
        <authorList>
            <person name="Pothier F. J."/>
        </authorList>
    </citation>
    <scope>NUCLEOTIDE SEQUENCE</scope>
    <source>
        <strain evidence="3">CFBP 8129</strain>
    </source>
</reference>
<dbReference type="EMBL" id="LR828253">
    <property type="protein sequence ID" value="CAD0354279.1"/>
    <property type="molecule type" value="Genomic_DNA"/>
</dbReference>
<dbReference type="NCBIfam" id="NF033894">
    <property type="entry name" value="Eex_IncN"/>
    <property type="match status" value="1"/>
</dbReference>
<dbReference type="RefSeq" id="WP_006449367.1">
    <property type="nucleotide sequence ID" value="NZ_CP018728.1"/>
</dbReference>
<organism evidence="3">
    <name type="scientific">Xanthomonas hortorum pv. gardneri</name>
    <dbReference type="NCBI Taxonomy" id="2754056"/>
    <lineage>
        <taxon>Bacteria</taxon>
        <taxon>Pseudomonadati</taxon>
        <taxon>Pseudomonadota</taxon>
        <taxon>Gammaproteobacteria</taxon>
        <taxon>Lysobacterales</taxon>
        <taxon>Lysobacteraceae</taxon>
        <taxon>Xanthomonas</taxon>
    </lineage>
</organism>
<proteinExistence type="predicted"/>
<dbReference type="STRING" id="90270.BI317_22555"/>
<evidence type="ECO:0000256" key="2">
    <source>
        <dbReference type="ARBA" id="ARBA00022729"/>
    </source>
</evidence>
<protein>
    <recommendedName>
        <fullName evidence="1">Type IV secretion system putative lipoprotein virB7</fullName>
    </recommendedName>
</protein>
<dbReference type="OrthoDB" id="6944087at2"/>
<dbReference type="AlphaFoldDB" id="A0A1L5XLR6"/>
<name>A0A1L5XLR6_9XANT</name>
<dbReference type="InterPro" id="IPR012640">
    <property type="entry name" value="Membr_lipoprot_lipid_attach_CS"/>
</dbReference>
<dbReference type="Pfam" id="PF08139">
    <property type="entry name" value="LPAM_1"/>
    <property type="match status" value="1"/>
</dbReference>